<gene>
    <name evidence="2" type="ORF">QNI19_38720</name>
</gene>
<feature type="chain" id="PRO_5047138216" evidence="1">
    <location>
        <begin position="22"/>
        <end position="483"/>
    </location>
</feature>
<name>A0ABT7CYW2_9BACT</name>
<evidence type="ECO:0000313" key="3">
    <source>
        <dbReference type="Proteomes" id="UP001228581"/>
    </source>
</evidence>
<proteinExistence type="predicted"/>
<dbReference type="Proteomes" id="UP001228581">
    <property type="component" value="Unassembled WGS sequence"/>
</dbReference>
<feature type="signal peptide" evidence="1">
    <location>
        <begin position="1"/>
        <end position="21"/>
    </location>
</feature>
<evidence type="ECO:0000313" key="2">
    <source>
        <dbReference type="EMBL" id="MDJ1498925.1"/>
    </source>
</evidence>
<sequence>MKHFALFFLFLLFSTITSVIAQDSFLISLRKQSIQIENRDFYVTKVIDARTEESELGVVYKGMLNNPRDAYFEKELTEELQGFFDTNLPRRKGDNALIVKVIYLTISETITAGGETATASIGLDFISNSNDTLRLVHQTYALSKHEGMDVTQKHDENIARALAKCMQKLVKSNYQKQISQGVVLSESEMNAPATDDSKFDKLPIFQVDVPQKGIYYSFNEFRSNTPSYIDNFGVERSIRKGQRWNGEERAIPYVRGKDGKPTMVRDAWGFSDGQQVYIHAQNDYFPLKKVGRRFLFDAYASTNAASPAIATGALVGGVVGGVVTVVVGGVTINNTIQTYWLNMETGQIQAVSSHPEIVGATPRSSARCIIYYRGDKAKDDKTILIRLSNQSDTLRRELKPNTMVEVEWTSLLSELSICAENENGECFSLQPDVSRPNYFQYLPAGARKNSYSITPVKEQEAVFYLKQIRYAQENAAKKEGKGQ</sequence>
<dbReference type="RefSeq" id="WP_314005927.1">
    <property type="nucleotide sequence ID" value="NZ_JASJOR010000055.1"/>
</dbReference>
<evidence type="ECO:0000256" key="1">
    <source>
        <dbReference type="SAM" id="SignalP"/>
    </source>
</evidence>
<keyword evidence="1" id="KW-0732">Signal</keyword>
<reference evidence="2 3" key="1">
    <citation type="submission" date="2023-05" db="EMBL/GenBank/DDBJ databases">
        <authorList>
            <person name="Zhang X."/>
        </authorList>
    </citation>
    <scope>NUCLEOTIDE SEQUENCE [LARGE SCALE GENOMIC DNA]</scope>
    <source>
        <strain evidence="2 3">DM2B3-1</strain>
    </source>
</reference>
<dbReference type="EMBL" id="JASJOT010000068">
    <property type="protein sequence ID" value="MDJ1498925.1"/>
    <property type="molecule type" value="Genomic_DNA"/>
</dbReference>
<comment type="caution">
    <text evidence="2">The sequence shown here is derived from an EMBL/GenBank/DDBJ whole genome shotgun (WGS) entry which is preliminary data.</text>
</comment>
<keyword evidence="3" id="KW-1185">Reference proteome</keyword>
<protein>
    <submittedName>
        <fullName evidence="2">Uncharacterized protein</fullName>
    </submittedName>
</protein>
<accession>A0ABT7CYW2</accession>
<organism evidence="2 3">
    <name type="scientific">Xanthocytophaga flava</name>
    <dbReference type="NCBI Taxonomy" id="3048013"/>
    <lineage>
        <taxon>Bacteria</taxon>
        <taxon>Pseudomonadati</taxon>
        <taxon>Bacteroidota</taxon>
        <taxon>Cytophagia</taxon>
        <taxon>Cytophagales</taxon>
        <taxon>Rhodocytophagaceae</taxon>
        <taxon>Xanthocytophaga</taxon>
    </lineage>
</organism>